<dbReference type="CDD" id="cd00303">
    <property type="entry name" value="retropepsin_like"/>
    <property type="match status" value="1"/>
</dbReference>
<dbReference type="AlphaFoldDB" id="A0A9X0DNX8"/>
<name>A0A9X0DNX8_9HELO</name>
<dbReference type="Proteomes" id="UP001152300">
    <property type="component" value="Unassembled WGS sequence"/>
</dbReference>
<reference evidence="1" key="1">
    <citation type="submission" date="2022-11" db="EMBL/GenBank/DDBJ databases">
        <title>Genome Resource of Sclerotinia nivalis Strain SnTB1, a Plant Pathogen Isolated from American Ginseng.</title>
        <authorList>
            <person name="Fan S."/>
        </authorList>
    </citation>
    <scope>NUCLEOTIDE SEQUENCE</scope>
    <source>
        <strain evidence="1">SnTB1</strain>
    </source>
</reference>
<sequence length="121" mass="13626">MIKRKSVEEEIDVKRLKLEPQAGLRPVVLMTLHVKSKQAIRVLLDSGSTVPVLSSARVAEWEIPTIERKIPRIMTAFDDSTIADSGKSYTPELTIQHDQHFSQVSFEISKLDDNCNAILPQ</sequence>
<evidence type="ECO:0000313" key="2">
    <source>
        <dbReference type="Proteomes" id="UP001152300"/>
    </source>
</evidence>
<accession>A0A9X0DNX8</accession>
<dbReference type="EMBL" id="JAPEIS010000002">
    <property type="protein sequence ID" value="KAJ8069090.1"/>
    <property type="molecule type" value="Genomic_DNA"/>
</dbReference>
<gene>
    <name evidence="1" type="ORF">OCU04_002763</name>
</gene>
<organism evidence="1 2">
    <name type="scientific">Sclerotinia nivalis</name>
    <dbReference type="NCBI Taxonomy" id="352851"/>
    <lineage>
        <taxon>Eukaryota</taxon>
        <taxon>Fungi</taxon>
        <taxon>Dikarya</taxon>
        <taxon>Ascomycota</taxon>
        <taxon>Pezizomycotina</taxon>
        <taxon>Leotiomycetes</taxon>
        <taxon>Helotiales</taxon>
        <taxon>Sclerotiniaceae</taxon>
        <taxon>Sclerotinia</taxon>
    </lineage>
</organism>
<dbReference type="OrthoDB" id="5401525at2759"/>
<comment type="caution">
    <text evidence="1">The sequence shown here is derived from an EMBL/GenBank/DDBJ whole genome shotgun (WGS) entry which is preliminary data.</text>
</comment>
<proteinExistence type="predicted"/>
<keyword evidence="2" id="KW-1185">Reference proteome</keyword>
<evidence type="ECO:0000313" key="1">
    <source>
        <dbReference type="EMBL" id="KAJ8069090.1"/>
    </source>
</evidence>
<protein>
    <submittedName>
        <fullName evidence="1">Uncharacterized protein</fullName>
    </submittedName>
</protein>